<gene>
    <name evidence="2" type="ORF">Pla22_25160</name>
</gene>
<dbReference type="InterPro" id="IPR018960">
    <property type="entry name" value="DUF1990"/>
</dbReference>
<feature type="domain" description="DUF1990" evidence="1">
    <location>
        <begin position="30"/>
        <end position="191"/>
    </location>
</feature>
<accession>A0A5C5WY87</accession>
<reference evidence="2 3" key="1">
    <citation type="submission" date="2019-02" db="EMBL/GenBank/DDBJ databases">
        <title>Deep-cultivation of Planctomycetes and their phenomic and genomic characterization uncovers novel biology.</title>
        <authorList>
            <person name="Wiegand S."/>
            <person name="Jogler M."/>
            <person name="Boedeker C."/>
            <person name="Pinto D."/>
            <person name="Vollmers J."/>
            <person name="Rivas-Marin E."/>
            <person name="Kohn T."/>
            <person name="Peeters S.H."/>
            <person name="Heuer A."/>
            <person name="Rast P."/>
            <person name="Oberbeckmann S."/>
            <person name="Bunk B."/>
            <person name="Jeske O."/>
            <person name="Meyerdierks A."/>
            <person name="Storesund J.E."/>
            <person name="Kallscheuer N."/>
            <person name="Luecker S."/>
            <person name="Lage O.M."/>
            <person name="Pohl T."/>
            <person name="Merkel B.J."/>
            <person name="Hornburger P."/>
            <person name="Mueller R.-W."/>
            <person name="Bruemmer F."/>
            <person name="Labrenz M."/>
            <person name="Spormann A.M."/>
            <person name="Op Den Camp H."/>
            <person name="Overmann J."/>
            <person name="Amann R."/>
            <person name="Jetten M.S.M."/>
            <person name="Mascher T."/>
            <person name="Medema M.H."/>
            <person name="Devos D.P."/>
            <person name="Kaster A.-K."/>
            <person name="Ovreas L."/>
            <person name="Rohde M."/>
            <person name="Galperin M.Y."/>
            <person name="Jogler C."/>
        </authorList>
    </citation>
    <scope>NUCLEOTIDE SEQUENCE [LARGE SCALE GENOMIC DNA]</scope>
    <source>
        <strain evidence="2 3">Pla22</strain>
    </source>
</reference>
<dbReference type="Proteomes" id="UP000316598">
    <property type="component" value="Unassembled WGS sequence"/>
</dbReference>
<evidence type="ECO:0000313" key="2">
    <source>
        <dbReference type="EMBL" id="TWT54862.1"/>
    </source>
</evidence>
<dbReference type="AlphaFoldDB" id="A0A5C5WY87"/>
<evidence type="ECO:0000259" key="1">
    <source>
        <dbReference type="Pfam" id="PF09348"/>
    </source>
</evidence>
<keyword evidence="3" id="KW-1185">Reference proteome</keyword>
<dbReference type="Pfam" id="PF09348">
    <property type="entry name" value="DUF1990"/>
    <property type="match status" value="1"/>
</dbReference>
<proteinExistence type="predicted"/>
<organism evidence="2 3">
    <name type="scientific">Rubripirellula amarantea</name>
    <dbReference type="NCBI Taxonomy" id="2527999"/>
    <lineage>
        <taxon>Bacteria</taxon>
        <taxon>Pseudomonadati</taxon>
        <taxon>Planctomycetota</taxon>
        <taxon>Planctomycetia</taxon>
        <taxon>Pirellulales</taxon>
        <taxon>Pirellulaceae</taxon>
        <taxon>Rubripirellula</taxon>
    </lineage>
</organism>
<dbReference type="EMBL" id="SJPI01000001">
    <property type="protein sequence ID" value="TWT54862.1"/>
    <property type="molecule type" value="Genomic_DNA"/>
</dbReference>
<protein>
    <recommendedName>
        <fullName evidence="1">DUF1990 domain-containing protein</fullName>
    </recommendedName>
</protein>
<evidence type="ECO:0000313" key="3">
    <source>
        <dbReference type="Proteomes" id="UP000316598"/>
    </source>
</evidence>
<comment type="caution">
    <text evidence="2">The sequence shown here is derived from an EMBL/GenBank/DDBJ whole genome shotgun (WGS) entry which is preliminary data.</text>
</comment>
<name>A0A5C5WY87_9BACT</name>
<sequence>MNDPWWKTRLSELDALPYNYDASEYVEGQPGWNVDHYDCDLPSESPGPPQPDGPYQIAREILVAYQFPDPSRIVGYFNQEDSLQGRNMVLEAKFLGIRFTFGVRVSKVIDDEQTTKDGTKTNRFGYAYRTLQDHWEIGEMQYLLVKHQPTGRIQFQMDSYSKYDRIPNVFYRWGFQLLGRRLQKQFAQRCLVRLNEMVQERMRAN</sequence>
<dbReference type="RefSeq" id="WP_165440615.1">
    <property type="nucleotide sequence ID" value="NZ_SJPI01000001.1"/>
</dbReference>